<evidence type="ECO:0000256" key="1">
    <source>
        <dbReference type="SAM" id="MobiDB-lite"/>
    </source>
</evidence>
<name>A0A2Z5ZIE6_9PROT</name>
<organism evidence="2 3">
    <name type="scientific">Acetobacter orientalis</name>
    <dbReference type="NCBI Taxonomy" id="146474"/>
    <lineage>
        <taxon>Bacteria</taxon>
        <taxon>Pseudomonadati</taxon>
        <taxon>Pseudomonadota</taxon>
        <taxon>Alphaproteobacteria</taxon>
        <taxon>Acetobacterales</taxon>
        <taxon>Acetobacteraceae</taxon>
        <taxon>Acetobacter</taxon>
    </lineage>
</organism>
<protein>
    <submittedName>
        <fullName evidence="2">NH(3)-dependent NAD(+) synthase</fullName>
    </submittedName>
</protein>
<dbReference type="EMBL" id="AP018515">
    <property type="protein sequence ID" value="BBC80380.1"/>
    <property type="molecule type" value="Genomic_DNA"/>
</dbReference>
<gene>
    <name evidence="2" type="ORF">AcetOrient_orf03029</name>
</gene>
<accession>A0A2Z5ZIE6</accession>
<dbReference type="KEGG" id="aot:AcetOri_orf03029"/>
<dbReference type="Proteomes" id="UP000270034">
    <property type="component" value="Chromosome"/>
</dbReference>
<sequence length="53" mass="5930">MTTWQRMGGGGARHAADPNKMVEKKTSPFLMLGHFVQPLSTADKQSWQNQRAT</sequence>
<feature type="region of interest" description="Disordered" evidence="1">
    <location>
        <begin position="1"/>
        <end position="20"/>
    </location>
</feature>
<evidence type="ECO:0000313" key="3">
    <source>
        <dbReference type="Proteomes" id="UP000270034"/>
    </source>
</evidence>
<reference evidence="2 3" key="1">
    <citation type="submission" date="2018-02" db="EMBL/GenBank/DDBJ databases">
        <title>Acetobacter orientalis genome.</title>
        <authorList>
            <person name="Nakashima N."/>
            <person name="Tamura T."/>
        </authorList>
    </citation>
    <scope>NUCLEOTIDE SEQUENCE [LARGE SCALE GENOMIC DNA]</scope>
    <source>
        <strain evidence="2 3">FAN1</strain>
    </source>
</reference>
<evidence type="ECO:0000313" key="2">
    <source>
        <dbReference type="EMBL" id="BBC80380.1"/>
    </source>
</evidence>
<dbReference type="AlphaFoldDB" id="A0A2Z5ZIE6"/>
<proteinExistence type="predicted"/>